<evidence type="ECO:0000313" key="1">
    <source>
        <dbReference type="EMBL" id="KAA1107480.1"/>
    </source>
</evidence>
<reference evidence="1 2" key="1">
    <citation type="submission" date="2019-05" db="EMBL/GenBank/DDBJ databases">
        <title>Emergence of the Ug99 lineage of the wheat stem rust pathogen through somatic hybridization.</title>
        <authorList>
            <person name="Li F."/>
            <person name="Upadhyaya N.M."/>
            <person name="Sperschneider J."/>
            <person name="Matny O."/>
            <person name="Nguyen-Phuc H."/>
            <person name="Mago R."/>
            <person name="Raley C."/>
            <person name="Miller M.E."/>
            <person name="Silverstein K.A.T."/>
            <person name="Henningsen E."/>
            <person name="Hirsch C.D."/>
            <person name="Visser B."/>
            <person name="Pretorius Z.A."/>
            <person name="Steffenson B.J."/>
            <person name="Schwessinger B."/>
            <person name="Dodds P.N."/>
            <person name="Figueroa M."/>
        </authorList>
    </citation>
    <scope>NUCLEOTIDE SEQUENCE [LARGE SCALE GENOMIC DNA]</scope>
    <source>
        <strain evidence="1">21-0</strain>
    </source>
</reference>
<dbReference type="Proteomes" id="UP000324748">
    <property type="component" value="Unassembled WGS sequence"/>
</dbReference>
<sequence>MNTSRGSVATGVKRLPRSKCWWLQVSIVLKLAFDIKRAGLCYNSLHLRGQHYIQGPKQCYNCLAIGHLAHACKDKALCSQCGGNHNTETCEDIEDSSRSCQQCLAVDRKAKLPIDLTNPKYDHSPFNNACQPQPRPFVTKISIFEPPSSFPIT</sequence>
<dbReference type="OrthoDB" id="2506424at2759"/>
<protein>
    <recommendedName>
        <fullName evidence="3">CCHC-type domain-containing protein</fullName>
    </recommendedName>
</protein>
<comment type="caution">
    <text evidence="1">The sequence shown here is derived from an EMBL/GenBank/DDBJ whole genome shotgun (WGS) entry which is preliminary data.</text>
</comment>
<proteinExistence type="predicted"/>
<accession>A0A5B0Q2G3</accession>
<dbReference type="AlphaFoldDB" id="A0A5B0Q2G3"/>
<evidence type="ECO:0008006" key="3">
    <source>
        <dbReference type="Google" id="ProtNLM"/>
    </source>
</evidence>
<dbReference type="EMBL" id="VSWC01000029">
    <property type="protein sequence ID" value="KAA1107480.1"/>
    <property type="molecule type" value="Genomic_DNA"/>
</dbReference>
<name>A0A5B0Q2G3_PUCGR</name>
<gene>
    <name evidence="1" type="ORF">PGT21_015121</name>
</gene>
<keyword evidence="2" id="KW-1185">Reference proteome</keyword>
<organism evidence="1 2">
    <name type="scientific">Puccinia graminis f. sp. tritici</name>
    <dbReference type="NCBI Taxonomy" id="56615"/>
    <lineage>
        <taxon>Eukaryota</taxon>
        <taxon>Fungi</taxon>
        <taxon>Dikarya</taxon>
        <taxon>Basidiomycota</taxon>
        <taxon>Pucciniomycotina</taxon>
        <taxon>Pucciniomycetes</taxon>
        <taxon>Pucciniales</taxon>
        <taxon>Pucciniaceae</taxon>
        <taxon>Puccinia</taxon>
    </lineage>
</organism>
<evidence type="ECO:0000313" key="2">
    <source>
        <dbReference type="Proteomes" id="UP000324748"/>
    </source>
</evidence>